<comment type="caution">
    <text evidence="1">The sequence shown here is derived from an EMBL/GenBank/DDBJ whole genome shotgun (WGS) entry which is preliminary data.</text>
</comment>
<name>A0AA40FVH7_9HYME</name>
<dbReference type="EMBL" id="JAHYIQ010000014">
    <property type="protein sequence ID" value="KAK1126138.1"/>
    <property type="molecule type" value="Genomic_DNA"/>
</dbReference>
<reference evidence="1" key="1">
    <citation type="submission" date="2021-10" db="EMBL/GenBank/DDBJ databases">
        <title>Melipona bicolor Genome sequencing and assembly.</title>
        <authorList>
            <person name="Araujo N.S."/>
            <person name="Arias M.C."/>
        </authorList>
    </citation>
    <scope>NUCLEOTIDE SEQUENCE</scope>
    <source>
        <strain evidence="1">USP_2M_L1-L4_2017</strain>
        <tissue evidence="1">Whole body</tissue>
    </source>
</reference>
<sequence>MLETYEEGTGWINLTNNRAGDANGEGGHLVGEPIERGCCSRVQVLARGEWIPLLALQAYRPWATKVKKKEKKNSLLVI</sequence>
<keyword evidence="2" id="KW-1185">Reference proteome</keyword>
<organism evidence="1 2">
    <name type="scientific">Melipona bicolor</name>
    <dbReference type="NCBI Taxonomy" id="60889"/>
    <lineage>
        <taxon>Eukaryota</taxon>
        <taxon>Metazoa</taxon>
        <taxon>Ecdysozoa</taxon>
        <taxon>Arthropoda</taxon>
        <taxon>Hexapoda</taxon>
        <taxon>Insecta</taxon>
        <taxon>Pterygota</taxon>
        <taxon>Neoptera</taxon>
        <taxon>Endopterygota</taxon>
        <taxon>Hymenoptera</taxon>
        <taxon>Apocrita</taxon>
        <taxon>Aculeata</taxon>
        <taxon>Apoidea</taxon>
        <taxon>Anthophila</taxon>
        <taxon>Apidae</taxon>
        <taxon>Melipona</taxon>
    </lineage>
</organism>
<gene>
    <name evidence="1" type="ORF">K0M31_004778</name>
</gene>
<protein>
    <submittedName>
        <fullName evidence="1">Uncharacterized protein</fullName>
    </submittedName>
</protein>
<dbReference type="Proteomes" id="UP001177670">
    <property type="component" value="Unassembled WGS sequence"/>
</dbReference>
<proteinExistence type="predicted"/>
<accession>A0AA40FVH7</accession>
<evidence type="ECO:0000313" key="2">
    <source>
        <dbReference type="Proteomes" id="UP001177670"/>
    </source>
</evidence>
<dbReference type="AlphaFoldDB" id="A0AA40FVH7"/>
<evidence type="ECO:0000313" key="1">
    <source>
        <dbReference type="EMBL" id="KAK1126138.1"/>
    </source>
</evidence>